<dbReference type="RefSeq" id="WP_047759939.1">
    <property type="nucleotide sequence ID" value="NZ_CP091510.1"/>
</dbReference>
<reference evidence="3 4" key="1">
    <citation type="submission" date="2014-11" db="EMBL/GenBank/DDBJ databases">
        <title>Genome of a novel goose pathogen.</title>
        <authorList>
            <person name="Hansen C.M."/>
            <person name="Hueffer K."/>
            <person name="Choi S.C."/>
        </authorList>
    </citation>
    <scope>NUCLEOTIDE SEQUENCE [LARGE SCALE GENOMIC DNA]</scope>
    <source>
        <strain evidence="3 4">KH1503</strain>
    </source>
</reference>
<feature type="signal peptide" evidence="2">
    <location>
        <begin position="1"/>
        <end position="23"/>
    </location>
</feature>
<dbReference type="EMBL" id="JTDO01000001">
    <property type="protein sequence ID" value="KLT73847.1"/>
    <property type="molecule type" value="Genomic_DNA"/>
</dbReference>
<sequence length="192" mass="20718">MKLKALTLITVAVLGLSACKQQAETSVTSENAASTTQTPQQAANTVQTLDSSDNRIRIVIQGGQFTDISNDESARPDGVGKEELTLLQRDTTSDITIYVTNLGTVKNNGKTYFNDLKEALNKAEGISNVQVGAATENRMNYRFSQAAEDGDELRENCIAIIESNNLFNVCANSQSATQEQLAGVLKDVNLIK</sequence>
<accession>A0A0J0YUM6</accession>
<feature type="chain" id="PRO_5005246814" evidence="2">
    <location>
        <begin position="24"/>
        <end position="192"/>
    </location>
</feature>
<gene>
    <name evidence="3" type="ORF">PL75_00450</name>
</gene>
<name>A0A0J0YUM6_9NEIS</name>
<evidence type="ECO:0000313" key="4">
    <source>
        <dbReference type="Proteomes" id="UP000036027"/>
    </source>
</evidence>
<evidence type="ECO:0000256" key="1">
    <source>
        <dbReference type="SAM" id="MobiDB-lite"/>
    </source>
</evidence>
<dbReference type="PROSITE" id="PS51257">
    <property type="entry name" value="PROKAR_LIPOPROTEIN"/>
    <property type="match status" value="1"/>
</dbReference>
<dbReference type="AlphaFoldDB" id="A0A0J0YUM6"/>
<feature type="compositionally biased region" description="Low complexity" evidence="1">
    <location>
        <begin position="32"/>
        <end position="48"/>
    </location>
</feature>
<evidence type="ECO:0000256" key="2">
    <source>
        <dbReference type="SAM" id="SignalP"/>
    </source>
</evidence>
<protein>
    <submittedName>
        <fullName evidence="3">Cytochrome C</fullName>
    </submittedName>
</protein>
<keyword evidence="4" id="KW-1185">Reference proteome</keyword>
<comment type="caution">
    <text evidence="3">The sequence shown here is derived from an EMBL/GenBank/DDBJ whole genome shotgun (WGS) entry which is preliminary data.</text>
</comment>
<proteinExistence type="predicted"/>
<keyword evidence="2" id="KW-0732">Signal</keyword>
<dbReference type="Proteomes" id="UP000036027">
    <property type="component" value="Unassembled WGS sequence"/>
</dbReference>
<evidence type="ECO:0000313" key="3">
    <source>
        <dbReference type="EMBL" id="KLT73847.1"/>
    </source>
</evidence>
<dbReference type="OrthoDB" id="8606283at2"/>
<feature type="region of interest" description="Disordered" evidence="1">
    <location>
        <begin position="27"/>
        <end position="48"/>
    </location>
</feature>
<dbReference type="PATRIC" id="fig|1470200.3.peg.107"/>
<organism evidence="3 4">
    <name type="scientific">Neisseria arctica</name>
    <dbReference type="NCBI Taxonomy" id="1470200"/>
    <lineage>
        <taxon>Bacteria</taxon>
        <taxon>Pseudomonadati</taxon>
        <taxon>Pseudomonadota</taxon>
        <taxon>Betaproteobacteria</taxon>
        <taxon>Neisseriales</taxon>
        <taxon>Neisseriaceae</taxon>
        <taxon>Neisseria</taxon>
    </lineage>
</organism>
<dbReference type="STRING" id="1470200.PL75_00450"/>